<dbReference type="PRINTS" id="PR00388">
    <property type="entry name" value="PDIESTERASE2"/>
</dbReference>
<organism evidence="2 3">
    <name type="scientific">Monosporascus ibericus</name>
    <dbReference type="NCBI Taxonomy" id="155417"/>
    <lineage>
        <taxon>Eukaryota</taxon>
        <taxon>Fungi</taxon>
        <taxon>Dikarya</taxon>
        <taxon>Ascomycota</taxon>
        <taxon>Pezizomycotina</taxon>
        <taxon>Sordariomycetes</taxon>
        <taxon>Xylariomycetidae</taxon>
        <taxon>Xylariales</taxon>
        <taxon>Xylariales incertae sedis</taxon>
        <taxon>Monosporascus</taxon>
    </lineage>
</organism>
<evidence type="ECO:0000313" key="3">
    <source>
        <dbReference type="Proteomes" id="UP000293360"/>
    </source>
</evidence>
<dbReference type="STRING" id="155417.A0A4Q4TBR0"/>
<dbReference type="SUPFAM" id="SSF56281">
    <property type="entry name" value="Metallo-hydrolase/oxidoreductase"/>
    <property type="match status" value="1"/>
</dbReference>
<dbReference type="Gene3D" id="3.60.15.10">
    <property type="entry name" value="Ribonuclease Z/Hydroxyacylglutathione hydrolase-like"/>
    <property type="match status" value="1"/>
</dbReference>
<evidence type="ECO:0000256" key="1">
    <source>
        <dbReference type="SAM" id="MobiDB-lite"/>
    </source>
</evidence>
<feature type="compositionally biased region" description="Low complexity" evidence="1">
    <location>
        <begin position="231"/>
        <end position="245"/>
    </location>
</feature>
<proteinExistence type="predicted"/>
<feature type="compositionally biased region" description="Polar residues" evidence="1">
    <location>
        <begin position="414"/>
        <end position="431"/>
    </location>
</feature>
<protein>
    <recommendedName>
        <fullName evidence="4">3',5'-cyclic-nucleotide phosphodiesterase</fullName>
    </recommendedName>
</protein>
<reference evidence="2 3" key="1">
    <citation type="submission" date="2018-06" db="EMBL/GenBank/DDBJ databases">
        <title>Complete Genomes of Monosporascus.</title>
        <authorList>
            <person name="Robinson A.J."/>
            <person name="Natvig D.O."/>
        </authorList>
    </citation>
    <scope>NUCLEOTIDE SEQUENCE [LARGE SCALE GENOMIC DNA]</scope>
    <source>
        <strain evidence="2 3">CBS 110550</strain>
    </source>
</reference>
<dbReference type="Pfam" id="PF02112">
    <property type="entry name" value="PDEase_II"/>
    <property type="match status" value="2"/>
</dbReference>
<feature type="region of interest" description="Disordered" evidence="1">
    <location>
        <begin position="229"/>
        <end position="250"/>
    </location>
</feature>
<dbReference type="EMBL" id="QJNU01000228">
    <property type="protein sequence ID" value="RYP04086.1"/>
    <property type="molecule type" value="Genomic_DNA"/>
</dbReference>
<dbReference type="GO" id="GO:0047555">
    <property type="term" value="F:3',5'-cyclic-GMP phosphodiesterase activity"/>
    <property type="evidence" value="ECO:0007669"/>
    <property type="project" value="TreeGrafter"/>
</dbReference>
<dbReference type="InterPro" id="IPR036866">
    <property type="entry name" value="RibonucZ/Hydroxyglut_hydro"/>
</dbReference>
<dbReference type="InterPro" id="IPR000396">
    <property type="entry name" value="Pdiesterase2"/>
</dbReference>
<dbReference type="GO" id="GO:0006198">
    <property type="term" value="P:cAMP catabolic process"/>
    <property type="evidence" value="ECO:0007669"/>
    <property type="project" value="InterPro"/>
</dbReference>
<gene>
    <name evidence="2" type="ORF">DL764_004680</name>
</gene>
<dbReference type="PANTHER" id="PTHR28283">
    <property type="entry name" value="3',5'-CYCLIC-NUCLEOTIDE PHOSPHODIESTERASE 1"/>
    <property type="match status" value="1"/>
</dbReference>
<dbReference type="AlphaFoldDB" id="A0A4Q4TBR0"/>
<evidence type="ECO:0000313" key="2">
    <source>
        <dbReference type="EMBL" id="RYP04086.1"/>
    </source>
</evidence>
<dbReference type="OrthoDB" id="258495at2759"/>
<comment type="caution">
    <text evidence="2">The sequence shown here is derived from an EMBL/GenBank/DDBJ whole genome shotgun (WGS) entry which is preliminary data.</text>
</comment>
<accession>A0A4Q4TBR0</accession>
<evidence type="ECO:0008006" key="4">
    <source>
        <dbReference type="Google" id="ProtNLM"/>
    </source>
</evidence>
<keyword evidence="3" id="KW-1185">Reference proteome</keyword>
<name>A0A4Q4TBR0_9PEZI</name>
<sequence length="523" mass="56612">MWRMLRFPKFRAPLREDYATTILGCDYCDRGSGGGPLESNVTALLVRSTEAGWKRGSMVALDAGVHLSAITRILEDTQPSGLGSSVPLPHVLESGPFAGLEIKSASASTNAAHITRHILDTYLITHPHLDHISGFVINTAGLPGTRQKRLAGLPSTISAFKSHIFNNVIWPNLSDENNGAGLVTYLRLMEGGSPALGEGDGKGYMEVSDGLTVRVFGVSHGHCIEKHAHRGSGASSRFGSADASSMLPQRGMPGSHAALGSLSMFRSSSAAQGSPGLDRDSVCVYDSSAYFIREPDTGREVLMFGDVEPDSISLSPRNLAIWQEAAPRVVNGNLAAIFIECSYDDSQTVDRLFGHLTPRFVVEEMKVLAAEVEAVRRTPQKREPSKKRKCEVEEDNRRVTRKIARSGRDDTPISPKTSRPSPRTGSVSASGMSDYGFDTQHISTPTAEISLKDLDQTTTSTLVELQSKNALKGLKIVIIHVKEKLDGSPPAGERILQELLEHEEEAQLGCEYVISNSGQSFEF</sequence>
<dbReference type="Proteomes" id="UP000293360">
    <property type="component" value="Unassembled WGS sequence"/>
</dbReference>
<dbReference type="PANTHER" id="PTHR28283:SF1">
    <property type="entry name" value="3',5'-CYCLIC-NUCLEOTIDE PHOSPHODIESTERASE 1"/>
    <property type="match status" value="1"/>
</dbReference>
<dbReference type="GO" id="GO:1902660">
    <property type="term" value="P:negative regulation of glucose mediated signaling pathway"/>
    <property type="evidence" value="ECO:0007669"/>
    <property type="project" value="TreeGrafter"/>
</dbReference>
<dbReference type="GO" id="GO:0004115">
    <property type="term" value="F:3',5'-cyclic-AMP phosphodiesterase activity"/>
    <property type="evidence" value="ECO:0007669"/>
    <property type="project" value="InterPro"/>
</dbReference>
<dbReference type="CDD" id="cd07735">
    <property type="entry name" value="class_II_PDE_MBL-fold"/>
    <property type="match status" value="1"/>
</dbReference>
<feature type="region of interest" description="Disordered" evidence="1">
    <location>
        <begin position="377"/>
        <end position="440"/>
    </location>
</feature>